<keyword evidence="3" id="KW-1185">Reference proteome</keyword>
<feature type="transmembrane region" description="Helical" evidence="1">
    <location>
        <begin position="49"/>
        <end position="65"/>
    </location>
</feature>
<reference evidence="2 3" key="1">
    <citation type="journal article" date="2024" name="Chem. Sci.">
        <title>Discovery of megapolipeptins by genome mining of a Burkholderiales bacteria collection.</title>
        <authorList>
            <person name="Paulo B.S."/>
            <person name="Recchia M.J.J."/>
            <person name="Lee S."/>
            <person name="Fergusson C.H."/>
            <person name="Romanowski S.B."/>
            <person name="Hernandez A."/>
            <person name="Krull N."/>
            <person name="Liu D.Y."/>
            <person name="Cavanagh H."/>
            <person name="Bos A."/>
            <person name="Gray C.A."/>
            <person name="Murphy B.T."/>
            <person name="Linington R.G."/>
            <person name="Eustaquio A.S."/>
        </authorList>
    </citation>
    <scope>NUCLEOTIDE SEQUENCE [LARGE SCALE GENOMIC DNA]</scope>
    <source>
        <strain evidence="2 3">RL17-351-BIE-A</strain>
    </source>
</reference>
<evidence type="ECO:0000256" key="1">
    <source>
        <dbReference type="SAM" id="Phobius"/>
    </source>
</evidence>
<dbReference type="RefSeq" id="WP_408260768.1">
    <property type="nucleotide sequence ID" value="NZ_JAQQCK010000004.1"/>
</dbReference>
<feature type="transmembrane region" description="Helical" evidence="1">
    <location>
        <begin position="22"/>
        <end position="43"/>
    </location>
</feature>
<evidence type="ECO:0000313" key="2">
    <source>
        <dbReference type="EMBL" id="MFM0240730.1"/>
    </source>
</evidence>
<feature type="transmembrane region" description="Helical" evidence="1">
    <location>
        <begin position="123"/>
        <end position="145"/>
    </location>
</feature>
<comment type="caution">
    <text evidence="2">The sequence shown here is derived from an EMBL/GenBank/DDBJ whole genome shotgun (WGS) entry which is preliminary data.</text>
</comment>
<evidence type="ECO:0008006" key="4">
    <source>
        <dbReference type="Google" id="ProtNLM"/>
    </source>
</evidence>
<feature type="transmembrane region" description="Helical" evidence="1">
    <location>
        <begin position="230"/>
        <end position="252"/>
    </location>
</feature>
<feature type="transmembrane region" description="Helical" evidence="1">
    <location>
        <begin position="100"/>
        <end position="116"/>
    </location>
</feature>
<organism evidence="2 3">
    <name type="scientific">Paraburkholderia phytofirmans</name>
    <dbReference type="NCBI Taxonomy" id="261302"/>
    <lineage>
        <taxon>Bacteria</taxon>
        <taxon>Pseudomonadati</taxon>
        <taxon>Pseudomonadota</taxon>
        <taxon>Betaproteobacteria</taxon>
        <taxon>Burkholderiales</taxon>
        <taxon>Burkholderiaceae</taxon>
        <taxon>Paraburkholderia</taxon>
    </lineage>
</organism>
<keyword evidence="1" id="KW-1133">Transmembrane helix</keyword>
<feature type="transmembrane region" description="Helical" evidence="1">
    <location>
        <begin position="165"/>
        <end position="186"/>
    </location>
</feature>
<feature type="transmembrane region" description="Helical" evidence="1">
    <location>
        <begin position="335"/>
        <end position="357"/>
    </location>
</feature>
<gene>
    <name evidence="2" type="ORF">PQR03_21615</name>
</gene>
<name>A0ABW9BLN9_9BURK</name>
<keyword evidence="1" id="KW-0812">Transmembrane</keyword>
<proteinExistence type="predicted"/>
<protein>
    <recommendedName>
        <fullName evidence="4">O-antigen polymerase</fullName>
    </recommendedName>
</protein>
<keyword evidence="1" id="KW-0472">Membrane</keyword>
<accession>A0ABW9BLN9</accession>
<evidence type="ECO:0000313" key="3">
    <source>
        <dbReference type="Proteomes" id="UP001629274"/>
    </source>
</evidence>
<feature type="transmembrane region" description="Helical" evidence="1">
    <location>
        <begin position="72"/>
        <end position="88"/>
    </location>
</feature>
<dbReference type="Proteomes" id="UP001629274">
    <property type="component" value="Unassembled WGS sequence"/>
</dbReference>
<sequence>MNASIAFVPSYRESQLTGWHSVGAWAISFSYLLFCISDTLLSLEMDGSQLVKLGAFVLLAVAILLRPRFHKLIALIVPFMLALYIAMWRAFNVNAGGEEFLRFLAPMAITVAIFAYRSKLAPVLFMFFAVVLSNDLFQFYFYLAYGLKLPLFLPVKFDSGLYLRAQGWIGFFSEFSFINFCAFLVCRHYRPTRRSQRAAWIFLTFALLGVSFKIFATIAMYFIVARKLTVRSFIAALSAIGLVLFALMAGLLDSLIKIAMTKISFYVVAGNSARAESYRVMFQSLMKGNIFGEGLGSFGGPASVKYHSPLYSIYHFNWYGLGNTLTTTDTFYPHLFVELGVLGAILWLAFMLLYGQVSKRRRVWLFLVGAFCFDNIFSMSFVSASYVFSALMLMYLFSDNGSLISRPSSAAGKRAGAMR</sequence>
<dbReference type="EMBL" id="JAQQDR010000008">
    <property type="protein sequence ID" value="MFM0240730.1"/>
    <property type="molecule type" value="Genomic_DNA"/>
</dbReference>
<feature type="transmembrane region" description="Helical" evidence="1">
    <location>
        <begin position="363"/>
        <end position="396"/>
    </location>
</feature>
<feature type="transmembrane region" description="Helical" evidence="1">
    <location>
        <begin position="198"/>
        <end position="224"/>
    </location>
</feature>